<keyword evidence="7" id="KW-1185">Reference proteome</keyword>
<dbReference type="RefSeq" id="WP_126842604.1">
    <property type="nucleotide sequence ID" value="NZ_PIQH01000011.1"/>
</dbReference>
<dbReference type="Proteomes" id="UP000287996">
    <property type="component" value="Unassembled WGS sequence"/>
</dbReference>
<name>A0A432ZJM6_9GAMM</name>
<reference evidence="6 7" key="1">
    <citation type="journal article" date="2011" name="Front. Microbiol.">
        <title>Genomic signatures of strain selection and enhancement in Bacillus atrophaeus var. globigii, a historical biowarfare simulant.</title>
        <authorList>
            <person name="Gibbons H.S."/>
            <person name="Broomall S.M."/>
            <person name="McNew L.A."/>
            <person name="Daligault H."/>
            <person name="Chapman C."/>
            <person name="Bruce D."/>
            <person name="Karavis M."/>
            <person name="Krepps M."/>
            <person name="McGregor P.A."/>
            <person name="Hong C."/>
            <person name="Park K.H."/>
            <person name="Akmal A."/>
            <person name="Feldman A."/>
            <person name="Lin J.S."/>
            <person name="Chang W.E."/>
            <person name="Higgs B.W."/>
            <person name="Demirev P."/>
            <person name="Lindquist J."/>
            <person name="Liem A."/>
            <person name="Fochler E."/>
            <person name="Read T.D."/>
            <person name="Tapia R."/>
            <person name="Johnson S."/>
            <person name="Bishop-Lilly K.A."/>
            <person name="Detter C."/>
            <person name="Han C."/>
            <person name="Sozhamannan S."/>
            <person name="Rosenzweig C.N."/>
            <person name="Skowronski E.W."/>
        </authorList>
    </citation>
    <scope>NUCLEOTIDE SEQUENCE [LARGE SCALE GENOMIC DNA]</scope>
    <source>
        <strain evidence="6 7">CC-PW-9</strain>
    </source>
</reference>
<dbReference type="Gene3D" id="3.20.20.10">
    <property type="entry name" value="Alanine racemase"/>
    <property type="match status" value="1"/>
</dbReference>
<dbReference type="PROSITE" id="PS01211">
    <property type="entry name" value="UPF0001"/>
    <property type="match status" value="1"/>
</dbReference>
<dbReference type="PANTHER" id="PTHR10146">
    <property type="entry name" value="PROLINE SYNTHETASE CO-TRANSCRIBED BACTERIAL HOMOLOG PROTEIN"/>
    <property type="match status" value="1"/>
</dbReference>
<dbReference type="EMBL" id="PIQH01000011">
    <property type="protein sequence ID" value="RUO78168.1"/>
    <property type="molecule type" value="Genomic_DNA"/>
</dbReference>
<comment type="similarity">
    <text evidence="2 4">Belongs to the pyridoxal phosphate-binding protein YggS/PROSC family.</text>
</comment>
<protein>
    <recommendedName>
        <fullName evidence="2">Pyridoxal phosphate homeostasis protein</fullName>
        <shortName evidence="2">PLP homeostasis protein</shortName>
    </recommendedName>
</protein>
<dbReference type="HAMAP" id="MF_02087">
    <property type="entry name" value="PLP_homeostasis"/>
    <property type="match status" value="1"/>
</dbReference>
<accession>A0A432ZJM6</accession>
<feature type="modified residue" description="N6-(pyridoxal phosphate)lysine" evidence="2 3">
    <location>
        <position position="37"/>
    </location>
</feature>
<dbReference type="CDD" id="cd06824">
    <property type="entry name" value="PLPDE_III_Yggs_like"/>
    <property type="match status" value="1"/>
</dbReference>
<feature type="domain" description="Alanine racemase N-terminal" evidence="5">
    <location>
        <begin position="23"/>
        <end position="227"/>
    </location>
</feature>
<evidence type="ECO:0000313" key="7">
    <source>
        <dbReference type="Proteomes" id="UP000287996"/>
    </source>
</evidence>
<dbReference type="SUPFAM" id="SSF51419">
    <property type="entry name" value="PLP-binding barrel"/>
    <property type="match status" value="1"/>
</dbReference>
<comment type="cofactor">
    <cofactor evidence="3">
        <name>pyridoxal 5'-phosphate</name>
        <dbReference type="ChEBI" id="CHEBI:597326"/>
    </cofactor>
</comment>
<dbReference type="FunFam" id="3.20.20.10:FF:000018">
    <property type="entry name" value="Pyridoxal phosphate homeostasis protein"/>
    <property type="match status" value="1"/>
</dbReference>
<organism evidence="6 7">
    <name type="scientific">Idiomarina tyrosinivorans</name>
    <dbReference type="NCBI Taxonomy" id="1445662"/>
    <lineage>
        <taxon>Bacteria</taxon>
        <taxon>Pseudomonadati</taxon>
        <taxon>Pseudomonadota</taxon>
        <taxon>Gammaproteobacteria</taxon>
        <taxon>Alteromonadales</taxon>
        <taxon>Idiomarinaceae</taxon>
        <taxon>Idiomarina</taxon>
    </lineage>
</organism>
<comment type="caution">
    <text evidence="6">The sequence shown here is derived from an EMBL/GenBank/DDBJ whole genome shotgun (WGS) entry which is preliminary data.</text>
</comment>
<dbReference type="OrthoDB" id="9804072at2"/>
<evidence type="ECO:0000259" key="5">
    <source>
        <dbReference type="Pfam" id="PF01168"/>
    </source>
</evidence>
<evidence type="ECO:0000313" key="6">
    <source>
        <dbReference type="EMBL" id="RUO78168.1"/>
    </source>
</evidence>
<gene>
    <name evidence="6" type="ORF">CWI84_10805</name>
</gene>
<dbReference type="NCBIfam" id="TIGR00044">
    <property type="entry name" value="YggS family pyridoxal phosphate-dependent enzyme"/>
    <property type="match status" value="1"/>
</dbReference>
<dbReference type="InterPro" id="IPR011078">
    <property type="entry name" value="PyrdxlP_homeostasis"/>
</dbReference>
<evidence type="ECO:0000256" key="1">
    <source>
        <dbReference type="ARBA" id="ARBA00022898"/>
    </source>
</evidence>
<dbReference type="InterPro" id="IPR029066">
    <property type="entry name" value="PLP-binding_barrel"/>
</dbReference>
<evidence type="ECO:0000256" key="3">
    <source>
        <dbReference type="PIRSR" id="PIRSR004848-1"/>
    </source>
</evidence>
<comment type="function">
    <text evidence="2">Pyridoxal 5'-phosphate (PLP)-binding protein, which is involved in PLP homeostasis.</text>
</comment>
<dbReference type="AlphaFoldDB" id="A0A432ZJM6"/>
<dbReference type="Pfam" id="PF01168">
    <property type="entry name" value="Ala_racemase_N"/>
    <property type="match status" value="1"/>
</dbReference>
<evidence type="ECO:0000256" key="4">
    <source>
        <dbReference type="RuleBase" id="RU004514"/>
    </source>
</evidence>
<proteinExistence type="inferred from homology"/>
<sequence>MSSTIAEKLNNVRQQITDFAEQREQFQHPVQLIAVSKTHPPQAITEAWQAGQRHFGENYAQEAVDKAQQLTHLDGICWHFIGPLQSNKTRPIAESMDWVHSVDREKIARRLNQQRPEGMPALNVLVQVNIDGDPNKSGLVADQIQPLLDFCQRAENLTLRGLMTILEGTDDEQAQHHSFKQMRELFERYQPQYENFDSLSMGMSGDMRQAILEGANMVRIGTAIFGKREYL</sequence>
<keyword evidence="1 2" id="KW-0663">Pyridoxal phosphate</keyword>
<evidence type="ECO:0000256" key="2">
    <source>
        <dbReference type="HAMAP-Rule" id="MF_02087"/>
    </source>
</evidence>
<dbReference type="PIRSF" id="PIRSF004848">
    <property type="entry name" value="YBL036c_PLPDEIII"/>
    <property type="match status" value="1"/>
</dbReference>
<dbReference type="InterPro" id="IPR001608">
    <property type="entry name" value="Ala_racemase_N"/>
</dbReference>
<dbReference type="PANTHER" id="PTHR10146:SF14">
    <property type="entry name" value="PYRIDOXAL PHOSPHATE HOMEOSTASIS PROTEIN"/>
    <property type="match status" value="1"/>
</dbReference>
<dbReference type="GO" id="GO:0030170">
    <property type="term" value="F:pyridoxal phosphate binding"/>
    <property type="evidence" value="ECO:0007669"/>
    <property type="project" value="UniProtKB-UniRule"/>
</dbReference>